<keyword evidence="1" id="KW-1133">Transmembrane helix</keyword>
<feature type="chain" id="PRO_5020883197" evidence="2">
    <location>
        <begin position="22"/>
        <end position="250"/>
    </location>
</feature>
<name>A0A4S8M937_DENBC</name>
<dbReference type="EMBL" id="ML179133">
    <property type="protein sequence ID" value="THU98641.1"/>
    <property type="molecule type" value="Genomic_DNA"/>
</dbReference>
<accession>A0A4S8M937</accession>
<keyword evidence="2" id="KW-0732">Signal</keyword>
<dbReference type="Proteomes" id="UP000297245">
    <property type="component" value="Unassembled WGS sequence"/>
</dbReference>
<feature type="transmembrane region" description="Helical" evidence="1">
    <location>
        <begin position="31"/>
        <end position="49"/>
    </location>
</feature>
<dbReference type="AlphaFoldDB" id="A0A4S8M937"/>
<reference evidence="3 4" key="1">
    <citation type="journal article" date="2019" name="Nat. Ecol. Evol.">
        <title>Megaphylogeny resolves global patterns of mushroom evolution.</title>
        <authorList>
            <person name="Varga T."/>
            <person name="Krizsan K."/>
            <person name="Foldi C."/>
            <person name="Dima B."/>
            <person name="Sanchez-Garcia M."/>
            <person name="Sanchez-Ramirez S."/>
            <person name="Szollosi G.J."/>
            <person name="Szarkandi J.G."/>
            <person name="Papp V."/>
            <person name="Albert L."/>
            <person name="Andreopoulos W."/>
            <person name="Angelini C."/>
            <person name="Antonin V."/>
            <person name="Barry K.W."/>
            <person name="Bougher N.L."/>
            <person name="Buchanan P."/>
            <person name="Buyck B."/>
            <person name="Bense V."/>
            <person name="Catcheside P."/>
            <person name="Chovatia M."/>
            <person name="Cooper J."/>
            <person name="Damon W."/>
            <person name="Desjardin D."/>
            <person name="Finy P."/>
            <person name="Geml J."/>
            <person name="Haridas S."/>
            <person name="Hughes K."/>
            <person name="Justo A."/>
            <person name="Karasinski D."/>
            <person name="Kautmanova I."/>
            <person name="Kiss B."/>
            <person name="Kocsube S."/>
            <person name="Kotiranta H."/>
            <person name="LaButti K.M."/>
            <person name="Lechner B.E."/>
            <person name="Liimatainen K."/>
            <person name="Lipzen A."/>
            <person name="Lukacs Z."/>
            <person name="Mihaltcheva S."/>
            <person name="Morgado L.N."/>
            <person name="Niskanen T."/>
            <person name="Noordeloos M.E."/>
            <person name="Ohm R.A."/>
            <person name="Ortiz-Santana B."/>
            <person name="Ovrebo C."/>
            <person name="Racz N."/>
            <person name="Riley R."/>
            <person name="Savchenko A."/>
            <person name="Shiryaev A."/>
            <person name="Soop K."/>
            <person name="Spirin V."/>
            <person name="Szebenyi C."/>
            <person name="Tomsovsky M."/>
            <person name="Tulloss R.E."/>
            <person name="Uehling J."/>
            <person name="Grigoriev I.V."/>
            <person name="Vagvolgyi C."/>
            <person name="Papp T."/>
            <person name="Martin F.M."/>
            <person name="Miettinen O."/>
            <person name="Hibbett D.S."/>
            <person name="Nagy L.G."/>
        </authorList>
    </citation>
    <scope>NUCLEOTIDE SEQUENCE [LARGE SCALE GENOMIC DNA]</scope>
    <source>
        <strain evidence="3 4">CBS 962.96</strain>
    </source>
</reference>
<organism evidence="3 4">
    <name type="scientific">Dendrothele bispora (strain CBS 962.96)</name>
    <dbReference type="NCBI Taxonomy" id="1314807"/>
    <lineage>
        <taxon>Eukaryota</taxon>
        <taxon>Fungi</taxon>
        <taxon>Dikarya</taxon>
        <taxon>Basidiomycota</taxon>
        <taxon>Agaricomycotina</taxon>
        <taxon>Agaricomycetes</taxon>
        <taxon>Agaricomycetidae</taxon>
        <taxon>Agaricales</taxon>
        <taxon>Agaricales incertae sedis</taxon>
        <taxon>Dendrothele</taxon>
    </lineage>
</organism>
<evidence type="ECO:0000313" key="4">
    <source>
        <dbReference type="Proteomes" id="UP000297245"/>
    </source>
</evidence>
<keyword evidence="4" id="KW-1185">Reference proteome</keyword>
<keyword evidence="1" id="KW-0472">Membrane</keyword>
<keyword evidence="1" id="KW-0812">Transmembrane</keyword>
<feature type="transmembrane region" description="Helical" evidence="1">
    <location>
        <begin position="106"/>
        <end position="126"/>
    </location>
</feature>
<evidence type="ECO:0000256" key="2">
    <source>
        <dbReference type="SAM" id="SignalP"/>
    </source>
</evidence>
<sequence>MSWGGMLFSHLLLSLPPPALVSIHPYINYLSVHLLFTGLFYAFPGLLDIDKMKTYDLVLFPIDALLRVNAITSTVGMLSSSPSPSPSPQGNPNYARIHPALVDSPLFHLILGAVASAGGSVTASTFSTFTPNWSFSTPVFLRPGVGLLGTMDIWGGALIALVFGVSSGHKAFRGVVPGWVERLVQVHVEGEGEAKTLVLSQKGAKALGALVLTVLFGYRAVVGWVGAQQQQQQVGKVEASKKMQGAKKKQ</sequence>
<dbReference type="OrthoDB" id="2520628at2759"/>
<feature type="signal peptide" evidence="2">
    <location>
        <begin position="1"/>
        <end position="21"/>
    </location>
</feature>
<protein>
    <submittedName>
        <fullName evidence="3">Uncharacterized protein</fullName>
    </submittedName>
</protein>
<feature type="transmembrane region" description="Helical" evidence="1">
    <location>
        <begin position="146"/>
        <end position="165"/>
    </location>
</feature>
<gene>
    <name evidence="3" type="ORF">K435DRAFT_777403</name>
</gene>
<evidence type="ECO:0000256" key="1">
    <source>
        <dbReference type="SAM" id="Phobius"/>
    </source>
</evidence>
<evidence type="ECO:0000313" key="3">
    <source>
        <dbReference type="EMBL" id="THU98641.1"/>
    </source>
</evidence>
<proteinExistence type="predicted"/>